<protein>
    <submittedName>
        <fullName evidence="2">Uncharacterized protein</fullName>
    </submittedName>
</protein>
<sequence>MSFFLFDDTKLNVRKNNKRLQLLYDPYESTRTTTTPPSEPCSDVVLTIPLMLLIMAAVAIIFAVVFYLLGRKSNDLRSFGAIN</sequence>
<proteinExistence type="predicted"/>
<reference evidence="2" key="1">
    <citation type="submission" date="2022-11" db="UniProtKB">
        <authorList>
            <consortium name="WormBaseParasite"/>
        </authorList>
    </citation>
    <scope>IDENTIFICATION</scope>
</reference>
<evidence type="ECO:0000313" key="2">
    <source>
        <dbReference type="WBParaSite" id="PS1159_v2.g8058.t1"/>
    </source>
</evidence>
<dbReference type="WBParaSite" id="PS1159_v2.g8058.t1">
    <property type="protein sequence ID" value="PS1159_v2.g8058.t1"/>
    <property type="gene ID" value="PS1159_v2.g8058"/>
</dbReference>
<accession>A0AC35GRX0</accession>
<evidence type="ECO:0000313" key="1">
    <source>
        <dbReference type="Proteomes" id="UP000887580"/>
    </source>
</evidence>
<dbReference type="Proteomes" id="UP000887580">
    <property type="component" value="Unplaced"/>
</dbReference>
<organism evidence="1 2">
    <name type="scientific">Panagrolaimus sp. PS1159</name>
    <dbReference type="NCBI Taxonomy" id="55785"/>
    <lineage>
        <taxon>Eukaryota</taxon>
        <taxon>Metazoa</taxon>
        <taxon>Ecdysozoa</taxon>
        <taxon>Nematoda</taxon>
        <taxon>Chromadorea</taxon>
        <taxon>Rhabditida</taxon>
        <taxon>Tylenchina</taxon>
        <taxon>Panagrolaimomorpha</taxon>
        <taxon>Panagrolaimoidea</taxon>
        <taxon>Panagrolaimidae</taxon>
        <taxon>Panagrolaimus</taxon>
    </lineage>
</organism>
<name>A0AC35GRX0_9BILA</name>